<dbReference type="AlphaFoldDB" id="A0A0M0LPS6"/>
<dbReference type="EMBL" id="JWZX01000413">
    <property type="protein sequence ID" value="KOO53029.1"/>
    <property type="molecule type" value="Genomic_DNA"/>
</dbReference>
<gene>
    <name evidence="1" type="ORF">Ctob_013237</name>
</gene>
<name>A0A0M0LPS6_9EUKA</name>
<keyword evidence="2" id="KW-1185">Reference proteome</keyword>
<comment type="caution">
    <text evidence="1">The sequence shown here is derived from an EMBL/GenBank/DDBJ whole genome shotgun (WGS) entry which is preliminary data.</text>
</comment>
<reference evidence="2" key="1">
    <citation type="journal article" date="2015" name="PLoS Genet.">
        <title>Genome Sequence and Transcriptome Analyses of Chrysochromulina tobin: Metabolic Tools for Enhanced Algal Fitness in the Prominent Order Prymnesiales (Haptophyceae).</title>
        <authorList>
            <person name="Hovde B.T."/>
            <person name="Deodato C.R."/>
            <person name="Hunsperger H.M."/>
            <person name="Ryken S.A."/>
            <person name="Yost W."/>
            <person name="Jha R.K."/>
            <person name="Patterson J."/>
            <person name="Monnat R.J. Jr."/>
            <person name="Barlow S.B."/>
            <person name="Starkenburg S.R."/>
            <person name="Cattolico R.A."/>
        </authorList>
    </citation>
    <scope>NUCLEOTIDE SEQUENCE</scope>
    <source>
        <strain evidence="2">CCMP291</strain>
    </source>
</reference>
<accession>A0A0M0LPS6</accession>
<dbReference type="Proteomes" id="UP000037460">
    <property type="component" value="Unassembled WGS sequence"/>
</dbReference>
<dbReference type="OrthoDB" id="193600at2759"/>
<proteinExistence type="predicted"/>
<protein>
    <recommendedName>
        <fullName evidence="3">TraB family protein</fullName>
    </recommendedName>
</protein>
<evidence type="ECO:0008006" key="3">
    <source>
        <dbReference type="Google" id="ProtNLM"/>
    </source>
</evidence>
<evidence type="ECO:0000313" key="1">
    <source>
        <dbReference type="EMBL" id="KOO53029.1"/>
    </source>
</evidence>
<organism evidence="1 2">
    <name type="scientific">Chrysochromulina tobinii</name>
    <dbReference type="NCBI Taxonomy" id="1460289"/>
    <lineage>
        <taxon>Eukaryota</taxon>
        <taxon>Haptista</taxon>
        <taxon>Haptophyta</taxon>
        <taxon>Prymnesiophyceae</taxon>
        <taxon>Prymnesiales</taxon>
        <taxon>Chrysochromulinaceae</taxon>
        <taxon>Chrysochromulina</taxon>
    </lineage>
</organism>
<sequence>MHFNPRSIALARDVVNAEAVNGKLRVVAVESCPTRWNATLEAQPAGSAMRWICDNEMQAAAEAGQAFPDVKIELVDQTIEETGRRVVQIVALTLAELVTFRWDRIGSDLSMALEHVKGEAALKTLAPTALLDPRLLLGAPLSFVRYPLSLGLKSPLLLGILSLIVLAANQDFGAEDTALELAGSLAFAAFETIVLGRVLLVALLEERNYVLARNIRKAAFGAKPDGTIVAVLGMAHLNGVAALLESSRIV</sequence>
<evidence type="ECO:0000313" key="2">
    <source>
        <dbReference type="Proteomes" id="UP000037460"/>
    </source>
</evidence>